<accession>A0A2R6WNZ0</accession>
<dbReference type="EMBL" id="KZ772742">
    <property type="protein sequence ID" value="PTQ35556.1"/>
    <property type="molecule type" value="Genomic_DNA"/>
</dbReference>
<keyword evidence="2" id="KW-1185">Reference proteome</keyword>
<gene>
    <name evidence="1" type="ORF">MARPO_0070s0027</name>
</gene>
<name>A0A2R6WNZ0_MARPO</name>
<sequence>MGVVISLPIGVSRTLVGVVQKYVLGQNKPLRIDLPLPFIPIDVVLVSDSTQIVSITGNPDVDRLHAQPTEKLPFWTRWYFSGTRFHNKSHDKWFLAFEPQSETVEYSERRKLIVDGLSTGFVDADVKAIADQISSNASEEAIAVTITQIVNGRFMGPGKDSIQLAHVQEARNLLQTSILDALVPGHQQAGVKAQEATYDFCSKNVRPGTNVMDAAHNVGNTANIVVSAIMTLKANVDTPIEHLFTRKGNCPTPQVPRVVMKDTTLNGLLSYPGRPSSTIILMQISEAAEQTNSLFFTFGTGSERRVCAFKDFFFDFMSSLQSELKSRQK</sequence>
<dbReference type="AlphaFoldDB" id="A0A2R6WNZ0"/>
<organism evidence="1 2">
    <name type="scientific">Marchantia polymorpha</name>
    <name type="common">Common liverwort</name>
    <name type="synonym">Marchantia aquatica</name>
    <dbReference type="NCBI Taxonomy" id="3197"/>
    <lineage>
        <taxon>Eukaryota</taxon>
        <taxon>Viridiplantae</taxon>
        <taxon>Streptophyta</taxon>
        <taxon>Embryophyta</taxon>
        <taxon>Marchantiophyta</taxon>
        <taxon>Marchantiopsida</taxon>
        <taxon>Marchantiidae</taxon>
        <taxon>Marchantiales</taxon>
        <taxon>Marchantiaceae</taxon>
        <taxon>Marchantia</taxon>
    </lineage>
</organism>
<protein>
    <submittedName>
        <fullName evidence="1">Uncharacterized protein</fullName>
    </submittedName>
</protein>
<dbReference type="Proteomes" id="UP000244005">
    <property type="component" value="Unassembled WGS sequence"/>
</dbReference>
<dbReference type="OrthoDB" id="1859776at2759"/>
<dbReference type="Gramene" id="Mp4g14540.1">
    <property type="protein sequence ID" value="Mp4g14540.1.cds1"/>
    <property type="gene ID" value="Mp4g14540"/>
</dbReference>
<evidence type="ECO:0000313" key="1">
    <source>
        <dbReference type="EMBL" id="PTQ35556.1"/>
    </source>
</evidence>
<reference evidence="2" key="1">
    <citation type="journal article" date="2017" name="Cell">
        <title>Insights into land plant evolution garnered from the Marchantia polymorpha genome.</title>
        <authorList>
            <person name="Bowman J.L."/>
            <person name="Kohchi T."/>
            <person name="Yamato K.T."/>
            <person name="Jenkins J."/>
            <person name="Shu S."/>
            <person name="Ishizaki K."/>
            <person name="Yamaoka S."/>
            <person name="Nishihama R."/>
            <person name="Nakamura Y."/>
            <person name="Berger F."/>
            <person name="Adam C."/>
            <person name="Aki S.S."/>
            <person name="Althoff F."/>
            <person name="Araki T."/>
            <person name="Arteaga-Vazquez M.A."/>
            <person name="Balasubrmanian S."/>
            <person name="Barry K."/>
            <person name="Bauer D."/>
            <person name="Boehm C.R."/>
            <person name="Briginshaw L."/>
            <person name="Caballero-Perez J."/>
            <person name="Catarino B."/>
            <person name="Chen F."/>
            <person name="Chiyoda S."/>
            <person name="Chovatia M."/>
            <person name="Davies K.M."/>
            <person name="Delmans M."/>
            <person name="Demura T."/>
            <person name="Dierschke T."/>
            <person name="Dolan L."/>
            <person name="Dorantes-Acosta A.E."/>
            <person name="Eklund D.M."/>
            <person name="Florent S.N."/>
            <person name="Flores-Sandoval E."/>
            <person name="Fujiyama A."/>
            <person name="Fukuzawa H."/>
            <person name="Galik B."/>
            <person name="Grimanelli D."/>
            <person name="Grimwood J."/>
            <person name="Grossniklaus U."/>
            <person name="Hamada T."/>
            <person name="Haseloff J."/>
            <person name="Hetherington A.J."/>
            <person name="Higo A."/>
            <person name="Hirakawa Y."/>
            <person name="Hundley H.N."/>
            <person name="Ikeda Y."/>
            <person name="Inoue K."/>
            <person name="Inoue S.I."/>
            <person name="Ishida S."/>
            <person name="Jia Q."/>
            <person name="Kakita M."/>
            <person name="Kanazawa T."/>
            <person name="Kawai Y."/>
            <person name="Kawashima T."/>
            <person name="Kennedy M."/>
            <person name="Kinose K."/>
            <person name="Kinoshita T."/>
            <person name="Kohara Y."/>
            <person name="Koide E."/>
            <person name="Komatsu K."/>
            <person name="Kopischke S."/>
            <person name="Kubo M."/>
            <person name="Kyozuka J."/>
            <person name="Lagercrantz U."/>
            <person name="Lin S.S."/>
            <person name="Lindquist E."/>
            <person name="Lipzen A.M."/>
            <person name="Lu C.W."/>
            <person name="De Luna E."/>
            <person name="Martienssen R.A."/>
            <person name="Minamino N."/>
            <person name="Mizutani M."/>
            <person name="Mizutani M."/>
            <person name="Mochizuki N."/>
            <person name="Monte I."/>
            <person name="Mosher R."/>
            <person name="Nagasaki H."/>
            <person name="Nakagami H."/>
            <person name="Naramoto S."/>
            <person name="Nishitani K."/>
            <person name="Ohtani M."/>
            <person name="Okamoto T."/>
            <person name="Okumura M."/>
            <person name="Phillips J."/>
            <person name="Pollak B."/>
            <person name="Reinders A."/>
            <person name="Rovekamp M."/>
            <person name="Sano R."/>
            <person name="Sawa S."/>
            <person name="Schmid M.W."/>
            <person name="Shirakawa M."/>
            <person name="Solano R."/>
            <person name="Spunde A."/>
            <person name="Suetsugu N."/>
            <person name="Sugano S."/>
            <person name="Sugiyama A."/>
            <person name="Sun R."/>
            <person name="Suzuki Y."/>
            <person name="Takenaka M."/>
            <person name="Takezawa D."/>
            <person name="Tomogane H."/>
            <person name="Tsuzuki M."/>
            <person name="Ueda T."/>
            <person name="Umeda M."/>
            <person name="Ward J.M."/>
            <person name="Watanabe Y."/>
            <person name="Yazaki K."/>
            <person name="Yokoyama R."/>
            <person name="Yoshitake Y."/>
            <person name="Yotsui I."/>
            <person name="Zachgo S."/>
            <person name="Schmutz J."/>
        </authorList>
    </citation>
    <scope>NUCLEOTIDE SEQUENCE [LARGE SCALE GENOMIC DNA]</scope>
    <source>
        <strain evidence="2">Tak-1</strain>
    </source>
</reference>
<evidence type="ECO:0000313" key="2">
    <source>
        <dbReference type="Proteomes" id="UP000244005"/>
    </source>
</evidence>
<proteinExistence type="predicted"/>